<comment type="caution">
    <text evidence="8">The sequence shown here is derived from an EMBL/GenBank/DDBJ whole genome shotgun (WGS) entry which is preliminary data.</text>
</comment>
<keyword evidence="3 6" id="KW-0349">Heme</keyword>
<evidence type="ECO:0000256" key="2">
    <source>
        <dbReference type="ARBA" id="ARBA00010617"/>
    </source>
</evidence>
<evidence type="ECO:0000256" key="4">
    <source>
        <dbReference type="ARBA" id="ARBA00022723"/>
    </source>
</evidence>
<dbReference type="InterPro" id="IPR050121">
    <property type="entry name" value="Cytochrome_P450_monoxygenase"/>
</dbReference>
<dbReference type="InterPro" id="IPR002401">
    <property type="entry name" value="Cyt_P450_E_grp-I"/>
</dbReference>
<comment type="cofactor">
    <cofactor evidence="1 6">
        <name>heme</name>
        <dbReference type="ChEBI" id="CHEBI:30413"/>
    </cofactor>
</comment>
<evidence type="ECO:0000313" key="9">
    <source>
        <dbReference type="Proteomes" id="UP000738349"/>
    </source>
</evidence>
<dbReference type="InterPro" id="IPR036396">
    <property type="entry name" value="Cyt_P450_sf"/>
</dbReference>
<sequence length="484" mass="55141">MLITFIYNSFVYPFYVSPTRHFAGPKDNKFFIGQTAKFFETTWIPHLYAEWSRQFPDAPFIRYLGFGNHETIFVSGIQAYKEILQTKAAHFVKPSWARTFAHETIGDGLPFDEGKLHKQRKEALMRIFSIPHLKATLPMVQKKAKQWADLLHRKSNRDGIVEIESTIWKSITDVIGIVTFGQDFDHLESNRSPLSTNFTALMQPSYFGQIVNYFNALIPIRKYIPIRELEEYTDSGTTARDFIRAHVEARLEELATGKVKPGNFKDALQVLVEHTDPAWNEHRIIEYAVNLMILGSDTTACAVTWAVDVLSRRPQLQQRLRDEISSLNGSDDDAHEGIDKLPLLNNFIREVLRLYCAVAIIPRMAIRDIDIVGVVIPKGTVLHLSPAVMNLHPAVWGPESTEFDADRWDHLTGLAASPYAFETFHNGPRMCIGKQLTLNEMKAMIVELVSQFHIEALSEKPPENASPAFTLRPKNKLKVKLVEL</sequence>
<keyword evidence="4 6" id="KW-0479">Metal-binding</keyword>
<gene>
    <name evidence="8" type="ORF">EDB81DRAFT_870872</name>
</gene>
<accession>A0A9P9E816</accession>
<dbReference type="OrthoDB" id="1470350at2759"/>
<evidence type="ECO:0000256" key="1">
    <source>
        <dbReference type="ARBA" id="ARBA00001971"/>
    </source>
</evidence>
<protein>
    <submittedName>
        <fullName evidence="8">Cytochrome P450</fullName>
    </submittedName>
</protein>
<evidence type="ECO:0000256" key="6">
    <source>
        <dbReference type="PIRSR" id="PIRSR602401-1"/>
    </source>
</evidence>
<dbReference type="GO" id="GO:0020037">
    <property type="term" value="F:heme binding"/>
    <property type="evidence" value="ECO:0007669"/>
    <property type="project" value="InterPro"/>
</dbReference>
<dbReference type="PRINTS" id="PR00385">
    <property type="entry name" value="P450"/>
</dbReference>
<dbReference type="PRINTS" id="PR00463">
    <property type="entry name" value="EP450I"/>
</dbReference>
<dbReference type="Gene3D" id="1.10.630.10">
    <property type="entry name" value="Cytochrome P450"/>
    <property type="match status" value="1"/>
</dbReference>
<evidence type="ECO:0000313" key="8">
    <source>
        <dbReference type="EMBL" id="KAH7134259.1"/>
    </source>
</evidence>
<dbReference type="GO" id="GO:0004497">
    <property type="term" value="F:monooxygenase activity"/>
    <property type="evidence" value="ECO:0007669"/>
    <property type="project" value="UniProtKB-KW"/>
</dbReference>
<evidence type="ECO:0000256" key="3">
    <source>
        <dbReference type="ARBA" id="ARBA00022617"/>
    </source>
</evidence>
<evidence type="ECO:0000256" key="7">
    <source>
        <dbReference type="RuleBase" id="RU000461"/>
    </source>
</evidence>
<comment type="similarity">
    <text evidence="2 7">Belongs to the cytochrome P450 family.</text>
</comment>
<feature type="binding site" description="axial binding residue" evidence="6">
    <location>
        <position position="431"/>
    </location>
    <ligand>
        <name>heme</name>
        <dbReference type="ChEBI" id="CHEBI:30413"/>
    </ligand>
    <ligandPart>
        <name>Fe</name>
        <dbReference type="ChEBI" id="CHEBI:18248"/>
    </ligandPart>
</feature>
<dbReference type="InterPro" id="IPR017972">
    <property type="entry name" value="Cyt_P450_CS"/>
</dbReference>
<dbReference type="PROSITE" id="PS00086">
    <property type="entry name" value="CYTOCHROME_P450"/>
    <property type="match status" value="1"/>
</dbReference>
<organism evidence="8 9">
    <name type="scientific">Dactylonectria macrodidyma</name>
    <dbReference type="NCBI Taxonomy" id="307937"/>
    <lineage>
        <taxon>Eukaryota</taxon>
        <taxon>Fungi</taxon>
        <taxon>Dikarya</taxon>
        <taxon>Ascomycota</taxon>
        <taxon>Pezizomycotina</taxon>
        <taxon>Sordariomycetes</taxon>
        <taxon>Hypocreomycetidae</taxon>
        <taxon>Hypocreales</taxon>
        <taxon>Nectriaceae</taxon>
        <taxon>Dactylonectria</taxon>
    </lineage>
</organism>
<dbReference type="GO" id="GO:0016705">
    <property type="term" value="F:oxidoreductase activity, acting on paired donors, with incorporation or reduction of molecular oxygen"/>
    <property type="evidence" value="ECO:0007669"/>
    <property type="project" value="InterPro"/>
</dbReference>
<dbReference type="PANTHER" id="PTHR24305:SF166">
    <property type="entry name" value="CYTOCHROME P450 12A4, MITOCHONDRIAL-RELATED"/>
    <property type="match status" value="1"/>
</dbReference>
<keyword evidence="9" id="KW-1185">Reference proteome</keyword>
<evidence type="ECO:0000256" key="5">
    <source>
        <dbReference type="ARBA" id="ARBA00023004"/>
    </source>
</evidence>
<name>A0A9P9E816_9HYPO</name>
<dbReference type="Pfam" id="PF00067">
    <property type="entry name" value="p450"/>
    <property type="match status" value="1"/>
</dbReference>
<keyword evidence="7" id="KW-0503">Monooxygenase</keyword>
<dbReference type="Proteomes" id="UP000738349">
    <property type="component" value="Unassembled WGS sequence"/>
</dbReference>
<dbReference type="SUPFAM" id="SSF48264">
    <property type="entry name" value="Cytochrome P450"/>
    <property type="match status" value="1"/>
</dbReference>
<dbReference type="GO" id="GO:0005506">
    <property type="term" value="F:iron ion binding"/>
    <property type="evidence" value="ECO:0007669"/>
    <property type="project" value="InterPro"/>
</dbReference>
<dbReference type="InterPro" id="IPR001128">
    <property type="entry name" value="Cyt_P450"/>
</dbReference>
<keyword evidence="5 6" id="KW-0408">Iron</keyword>
<reference evidence="8" key="1">
    <citation type="journal article" date="2021" name="Nat. Commun.">
        <title>Genetic determinants of endophytism in the Arabidopsis root mycobiome.</title>
        <authorList>
            <person name="Mesny F."/>
            <person name="Miyauchi S."/>
            <person name="Thiergart T."/>
            <person name="Pickel B."/>
            <person name="Atanasova L."/>
            <person name="Karlsson M."/>
            <person name="Huettel B."/>
            <person name="Barry K.W."/>
            <person name="Haridas S."/>
            <person name="Chen C."/>
            <person name="Bauer D."/>
            <person name="Andreopoulos W."/>
            <person name="Pangilinan J."/>
            <person name="LaButti K."/>
            <person name="Riley R."/>
            <person name="Lipzen A."/>
            <person name="Clum A."/>
            <person name="Drula E."/>
            <person name="Henrissat B."/>
            <person name="Kohler A."/>
            <person name="Grigoriev I.V."/>
            <person name="Martin F.M."/>
            <person name="Hacquard S."/>
        </authorList>
    </citation>
    <scope>NUCLEOTIDE SEQUENCE</scope>
    <source>
        <strain evidence="8">MPI-CAGE-AT-0147</strain>
    </source>
</reference>
<keyword evidence="7" id="KW-0560">Oxidoreductase</keyword>
<proteinExistence type="inferred from homology"/>
<dbReference type="EMBL" id="JAGMUV010000014">
    <property type="protein sequence ID" value="KAH7134259.1"/>
    <property type="molecule type" value="Genomic_DNA"/>
</dbReference>
<dbReference type="PANTHER" id="PTHR24305">
    <property type="entry name" value="CYTOCHROME P450"/>
    <property type="match status" value="1"/>
</dbReference>
<dbReference type="AlphaFoldDB" id="A0A9P9E816"/>